<dbReference type="SUPFAM" id="SSF103025">
    <property type="entry name" value="Folate-binding domain"/>
    <property type="match status" value="1"/>
</dbReference>
<sequence length="283" mass="30651">MPRRVFEDRAVIHITGDDAESLLQNVITTDLDKLAQGEAQAGALLTPQGKILFDFVISRHGDKGFRLDARKDVAPDLLKRLTLYKLRAKAEISLSDQETVSAYWENDSDASTSDSSRCRDLRFGEAHVFRTYDLGATSSADEADWANRRIEHAVPESGNDFELGDAFPHDVLYDQGGGVGLRKGCYVGQEVVSRMHHRGTARRRLVKVNGDVLLPATGSPLLVGEREIGRLGTVSGTQGLAIVRTDRVADAAANGEAVTAGDATLSLSVPAYASFSLEKEPEA</sequence>
<gene>
    <name evidence="4" type="ORF">EL18_01613</name>
</gene>
<dbReference type="Pfam" id="PF25455">
    <property type="entry name" value="Beta-barrel_CAF17_C"/>
    <property type="match status" value="1"/>
</dbReference>
<protein>
    <submittedName>
        <fullName evidence="4">Glycine cleavage T protein (Aminomethyl transferase)</fullName>
    </submittedName>
</protein>
<dbReference type="PANTHER" id="PTHR22602:SF0">
    <property type="entry name" value="TRANSFERASE CAF17, MITOCHONDRIAL-RELATED"/>
    <property type="match status" value="1"/>
</dbReference>
<feature type="domain" description="CAF17 C-terminal" evidence="3">
    <location>
        <begin position="202"/>
        <end position="273"/>
    </location>
</feature>
<keyword evidence="5" id="KW-1185">Reference proteome</keyword>
<reference evidence="4 5" key="1">
    <citation type="submission" date="2014-05" db="EMBL/GenBank/DDBJ databases">
        <title>Draft Genome Sequence of Nitratireductor basaltis Strain UMTGB225, A Marine Bacterium Isolated from Green Barrel Tunicate.</title>
        <authorList>
            <person name="Gan H.Y."/>
        </authorList>
    </citation>
    <scope>NUCLEOTIDE SEQUENCE [LARGE SCALE GENOMIC DNA]</scope>
    <source>
        <strain evidence="4 5">UMTGB225</strain>
    </source>
</reference>
<dbReference type="EMBL" id="JMQM01000001">
    <property type="protein sequence ID" value="KFB10576.1"/>
    <property type="molecule type" value="Genomic_DNA"/>
</dbReference>
<dbReference type="eggNOG" id="COG0354">
    <property type="taxonomic scope" value="Bacteria"/>
</dbReference>
<dbReference type="Proteomes" id="UP000053675">
    <property type="component" value="Unassembled WGS sequence"/>
</dbReference>
<dbReference type="OrthoDB" id="9796287at2"/>
<dbReference type="PANTHER" id="PTHR22602">
    <property type="entry name" value="TRANSFERASE CAF17, MITOCHONDRIAL-RELATED"/>
    <property type="match status" value="1"/>
</dbReference>
<dbReference type="GO" id="GO:0016740">
    <property type="term" value="F:transferase activity"/>
    <property type="evidence" value="ECO:0007669"/>
    <property type="project" value="UniProtKB-KW"/>
</dbReference>
<dbReference type="RefSeq" id="WP_036481574.1">
    <property type="nucleotide sequence ID" value="NZ_JMQM01000001.1"/>
</dbReference>
<name>A0A084UC90_9HYPH</name>
<keyword evidence="1" id="KW-0809">Transit peptide</keyword>
<evidence type="ECO:0000259" key="2">
    <source>
        <dbReference type="Pfam" id="PF01571"/>
    </source>
</evidence>
<evidence type="ECO:0000313" key="5">
    <source>
        <dbReference type="Proteomes" id="UP000053675"/>
    </source>
</evidence>
<dbReference type="InterPro" id="IPR045179">
    <property type="entry name" value="YgfZ/GcvT"/>
</dbReference>
<comment type="caution">
    <text evidence="4">The sequence shown here is derived from an EMBL/GenBank/DDBJ whole genome shotgun (WGS) entry which is preliminary data.</text>
</comment>
<dbReference type="InterPro" id="IPR006222">
    <property type="entry name" value="GCVT_N"/>
</dbReference>
<organism evidence="4 5">
    <name type="scientific">Nitratireductor basaltis</name>
    <dbReference type="NCBI Taxonomy" id="472175"/>
    <lineage>
        <taxon>Bacteria</taxon>
        <taxon>Pseudomonadati</taxon>
        <taxon>Pseudomonadota</taxon>
        <taxon>Alphaproteobacteria</taxon>
        <taxon>Hyphomicrobiales</taxon>
        <taxon>Phyllobacteriaceae</taxon>
        <taxon>Nitratireductor</taxon>
    </lineage>
</organism>
<keyword evidence="4" id="KW-0808">Transferase</keyword>
<proteinExistence type="predicted"/>
<dbReference type="AlphaFoldDB" id="A0A084UC90"/>
<dbReference type="InterPro" id="IPR027266">
    <property type="entry name" value="TrmE/GcvT-like"/>
</dbReference>
<dbReference type="GO" id="GO:0016226">
    <property type="term" value="P:iron-sulfur cluster assembly"/>
    <property type="evidence" value="ECO:0007669"/>
    <property type="project" value="TreeGrafter"/>
</dbReference>
<dbReference type="Pfam" id="PF01571">
    <property type="entry name" value="GCV_T"/>
    <property type="match status" value="1"/>
</dbReference>
<dbReference type="Gene3D" id="3.30.1360.120">
    <property type="entry name" value="Probable tRNA modification gtpase trme, domain 1"/>
    <property type="match status" value="2"/>
</dbReference>
<feature type="domain" description="GCVT N-terminal" evidence="2">
    <location>
        <begin position="12"/>
        <end position="73"/>
    </location>
</feature>
<evidence type="ECO:0000313" key="4">
    <source>
        <dbReference type="EMBL" id="KFB10576.1"/>
    </source>
</evidence>
<dbReference type="InterPro" id="IPR017703">
    <property type="entry name" value="YgfZ/GCV_T_CS"/>
</dbReference>
<dbReference type="PATRIC" id="fig|472175.3.peg.1621"/>
<accession>A0A084UC90</accession>
<evidence type="ECO:0000259" key="3">
    <source>
        <dbReference type="Pfam" id="PF25455"/>
    </source>
</evidence>
<evidence type="ECO:0000256" key="1">
    <source>
        <dbReference type="ARBA" id="ARBA00022946"/>
    </source>
</evidence>
<dbReference type="STRING" id="472175.EL18_01613"/>
<dbReference type="NCBIfam" id="TIGR03317">
    <property type="entry name" value="ygfZ_signature"/>
    <property type="match status" value="1"/>
</dbReference>
<dbReference type="InterPro" id="IPR057460">
    <property type="entry name" value="CAF17_C"/>
</dbReference>